<protein>
    <recommendedName>
        <fullName evidence="4">Beta/gamma crystallin</fullName>
    </recommendedName>
</protein>
<evidence type="ECO:0000313" key="3">
    <source>
        <dbReference type="Proteomes" id="UP000268844"/>
    </source>
</evidence>
<feature type="chain" id="PRO_5018542616" description="Beta/gamma crystallin" evidence="1">
    <location>
        <begin position="23"/>
        <end position="126"/>
    </location>
</feature>
<dbReference type="OrthoDB" id="8445282at2"/>
<reference evidence="2 3" key="1">
    <citation type="submission" date="2018-12" db="EMBL/GenBank/DDBJ databases">
        <authorList>
            <person name="Criscuolo A."/>
        </authorList>
    </citation>
    <scope>NUCLEOTIDE SEQUENCE [LARGE SCALE GENOMIC DNA]</scope>
    <source>
        <strain evidence="2">ACIP1116281</strain>
    </source>
</reference>
<accession>A0A3S4C9C8</accession>
<name>A0A3S4C9C8_9HYPH</name>
<proteinExistence type="predicted"/>
<dbReference type="InterPro" id="IPR011024">
    <property type="entry name" value="G_crystallin-like"/>
</dbReference>
<dbReference type="Gene3D" id="2.60.20.10">
    <property type="entry name" value="Crystallins"/>
    <property type="match status" value="1"/>
</dbReference>
<dbReference type="AlphaFoldDB" id="A0A3S4C9C8"/>
<dbReference type="SUPFAM" id="SSF49695">
    <property type="entry name" value="gamma-Crystallin-like"/>
    <property type="match status" value="1"/>
</dbReference>
<dbReference type="Proteomes" id="UP000268844">
    <property type="component" value="Unassembled WGS sequence"/>
</dbReference>
<keyword evidence="3" id="KW-1185">Reference proteome</keyword>
<gene>
    <name evidence="2" type="ORF">DEVEQU_00226</name>
</gene>
<feature type="signal peptide" evidence="1">
    <location>
        <begin position="1"/>
        <end position="22"/>
    </location>
</feature>
<sequence>MKRRLAAALVAILAIQPVAAFAQCHIYQHRDYGGSRWTVGSNTILYMKNNPNPGLSSTTNGHGIDPEYNKSWNDQLSSFKVAPGCTITLWKNHDAKGDRWEANSNYSYVGGKWNDEASTVMCSCRR</sequence>
<organism evidence="2 3">
    <name type="scientific">Devosia equisanguinis</name>
    <dbReference type="NCBI Taxonomy" id="2490941"/>
    <lineage>
        <taxon>Bacteria</taxon>
        <taxon>Pseudomonadati</taxon>
        <taxon>Pseudomonadota</taxon>
        <taxon>Alphaproteobacteria</taxon>
        <taxon>Hyphomicrobiales</taxon>
        <taxon>Devosiaceae</taxon>
        <taxon>Devosia</taxon>
    </lineage>
</organism>
<evidence type="ECO:0008006" key="4">
    <source>
        <dbReference type="Google" id="ProtNLM"/>
    </source>
</evidence>
<evidence type="ECO:0000313" key="2">
    <source>
        <dbReference type="EMBL" id="VDS03106.1"/>
    </source>
</evidence>
<evidence type="ECO:0000256" key="1">
    <source>
        <dbReference type="SAM" id="SignalP"/>
    </source>
</evidence>
<dbReference type="EMBL" id="UZWD01000004">
    <property type="protein sequence ID" value="VDS03106.1"/>
    <property type="molecule type" value="Genomic_DNA"/>
</dbReference>
<dbReference type="RefSeq" id="WP_126148709.1">
    <property type="nucleotide sequence ID" value="NZ_JBHTMH010000001.1"/>
</dbReference>
<keyword evidence="1" id="KW-0732">Signal</keyword>